<evidence type="ECO:0000313" key="3">
    <source>
        <dbReference type="Proteomes" id="UP000031512"/>
    </source>
</evidence>
<evidence type="ECO:0000256" key="1">
    <source>
        <dbReference type="SAM" id="Coils"/>
    </source>
</evidence>
<protein>
    <submittedName>
        <fullName evidence="2">Uncharacterized protein</fullName>
    </submittedName>
</protein>
<dbReference type="OrthoDB" id="341898at2759"/>
<dbReference type="EMBL" id="CP001669">
    <property type="protein sequence ID" value="AFZ79547.1"/>
    <property type="molecule type" value="Genomic_DNA"/>
</dbReference>
<reference evidence="2 3" key="1">
    <citation type="journal article" date="2012" name="BMC Genomics">
        <title>Comparative genomic analysis and phylogenetic position of Theileria equi.</title>
        <authorList>
            <person name="Kappmeyer L.S."/>
            <person name="Thiagarajan M."/>
            <person name="Herndon D.R."/>
            <person name="Ramsay J.D."/>
            <person name="Caler E."/>
            <person name="Djikeng A."/>
            <person name="Gillespie J.J."/>
            <person name="Lau A.O."/>
            <person name="Roalson E.H."/>
            <person name="Silva J.C."/>
            <person name="Silva M.G."/>
            <person name="Suarez C.E."/>
            <person name="Ueti M.W."/>
            <person name="Nene V.M."/>
            <person name="Mealey R.H."/>
            <person name="Knowles D.P."/>
            <person name="Brayton K.A."/>
        </authorList>
    </citation>
    <scope>NUCLEOTIDE SEQUENCE [LARGE SCALE GENOMIC DNA]</scope>
    <source>
        <strain evidence="2 3">WA</strain>
    </source>
</reference>
<dbReference type="Proteomes" id="UP000031512">
    <property type="component" value="Chromosome 1"/>
</dbReference>
<dbReference type="GeneID" id="15806901"/>
<dbReference type="STRING" id="1537102.L0AVA9"/>
<proteinExistence type="predicted"/>
<keyword evidence="3" id="KW-1185">Reference proteome</keyword>
<feature type="coiled-coil region" evidence="1">
    <location>
        <begin position="99"/>
        <end position="126"/>
    </location>
</feature>
<gene>
    <name evidence="2" type="ORF">BEWA_023960</name>
</gene>
<keyword evidence="1" id="KW-0175">Coiled coil</keyword>
<dbReference type="AlphaFoldDB" id="L0AVA9"/>
<dbReference type="VEuPathDB" id="PiroplasmaDB:BEWA_023960"/>
<evidence type="ECO:0000313" key="2">
    <source>
        <dbReference type="EMBL" id="AFZ79547.1"/>
    </source>
</evidence>
<sequence>MSSSRVFEAIGKDDAYFELKSRLYDDFNSEDSEGKAYSHVLNGVIDVLKRADSIDHNVDINSECKILIEDVATSGLCRYPWEVVKLLLLVIWGHVFDEVREYENANNEEEDDFERYEHEKRESLARLLEFDLPPFTLQRLCEIPLNQPYRALHKIFNAYRKLFNVRNIEYEPVCIPKFVKLEDFKLNKVYSNLDKWDEQLETSFRPQWSQDIWIDCSSDDSSSDYLEKRSIDE</sequence>
<accession>L0AVA9</accession>
<organism evidence="2 3">
    <name type="scientific">Theileria equi strain WA</name>
    <dbReference type="NCBI Taxonomy" id="1537102"/>
    <lineage>
        <taxon>Eukaryota</taxon>
        <taxon>Sar</taxon>
        <taxon>Alveolata</taxon>
        <taxon>Apicomplexa</taxon>
        <taxon>Aconoidasida</taxon>
        <taxon>Piroplasmida</taxon>
        <taxon>Theileriidae</taxon>
        <taxon>Theileria</taxon>
    </lineage>
</organism>
<dbReference type="RefSeq" id="XP_004829213.1">
    <property type="nucleotide sequence ID" value="XM_004829156.1"/>
</dbReference>
<dbReference type="KEGG" id="beq:BEWA_023960"/>
<name>L0AVA9_THEEQ</name>
<dbReference type="eggNOG" id="ENOG502TNAI">
    <property type="taxonomic scope" value="Eukaryota"/>
</dbReference>